<dbReference type="Pfam" id="PF19645">
    <property type="entry name" value="DUF6148"/>
    <property type="match status" value="1"/>
</dbReference>
<evidence type="ECO:0000313" key="4">
    <source>
        <dbReference type="Proteomes" id="UP001296969"/>
    </source>
</evidence>
<sequence>MSRRQLANYMVTEYIAAELAILTGAQSYSIAGKSLTRANLNDITKMRQYWERRVAAFNGRGGRVVKTVHIRD</sequence>
<evidence type="ECO:0000313" key="3">
    <source>
        <dbReference type="Proteomes" id="UP000807542"/>
    </source>
</evidence>
<evidence type="ECO:0000313" key="2">
    <source>
        <dbReference type="EMBL" id="MBK5176546.1"/>
    </source>
</evidence>
<dbReference type="EMBL" id="JADRCQ010000001">
    <property type="protein sequence ID" value="MBK5073237.1"/>
    <property type="molecule type" value="Genomic_DNA"/>
</dbReference>
<gene>
    <name evidence="2" type="ORF">I2492_09435</name>
    <name evidence="1" type="ORF">I2493_09435</name>
</gene>
<dbReference type="Proteomes" id="UP001296969">
    <property type="component" value="Unassembled WGS sequence"/>
</dbReference>
<protein>
    <submittedName>
        <fullName evidence="2">Uncharacterized protein</fullName>
    </submittedName>
</protein>
<dbReference type="InterPro" id="IPR046146">
    <property type="entry name" value="DUF6148"/>
</dbReference>
<dbReference type="Proteomes" id="UP000807542">
    <property type="component" value="Unassembled WGS sequence"/>
</dbReference>
<proteinExistence type="predicted"/>
<accession>A0A9D7AI41</accession>
<reference evidence="2 4" key="1">
    <citation type="submission" date="2020-11" db="EMBL/GenBank/DDBJ databases">
        <title>Insectihabitans protaetiae gen. nov. sp. nov. and Insectihabitans allomyrinae sp. nov., isolated from larvae of Protaetia brevitarsis seulensis and Allomyrina dichotoma, respectively.</title>
        <authorList>
            <person name="Lee S.D."/>
            <person name="Byeon Y.-S."/>
            <person name="Kim S.-M."/>
            <person name="Yang H.L."/>
            <person name="Kim I.S."/>
        </authorList>
    </citation>
    <scope>NUCLEOTIDE SEQUENCE</scope>
    <source>
        <strain evidence="2">CWB-B4</strain>
        <strain evidence="1 4">CWB-B43</strain>
    </source>
</reference>
<name>A0A9D7AI41_9GAMM</name>
<dbReference type="AlphaFoldDB" id="A0A9D7AI41"/>
<organism evidence="2 3">
    <name type="scientific">Limnobaculum xujianqingii</name>
    <dbReference type="NCBI Taxonomy" id="2738837"/>
    <lineage>
        <taxon>Bacteria</taxon>
        <taxon>Pseudomonadati</taxon>
        <taxon>Pseudomonadota</taxon>
        <taxon>Gammaproteobacteria</taxon>
        <taxon>Enterobacterales</taxon>
        <taxon>Budviciaceae</taxon>
        <taxon>Limnobaculum</taxon>
    </lineage>
</organism>
<comment type="caution">
    <text evidence="2">The sequence shown here is derived from an EMBL/GenBank/DDBJ whole genome shotgun (WGS) entry which is preliminary data.</text>
</comment>
<keyword evidence="4" id="KW-1185">Reference proteome</keyword>
<evidence type="ECO:0000313" key="1">
    <source>
        <dbReference type="EMBL" id="MBK5073237.1"/>
    </source>
</evidence>
<dbReference type="EMBL" id="JADRCP010000001">
    <property type="protein sequence ID" value="MBK5176546.1"/>
    <property type="molecule type" value="Genomic_DNA"/>
</dbReference>